<dbReference type="Gene3D" id="3.40.50.12780">
    <property type="entry name" value="N-terminal domain of ligase-like"/>
    <property type="match status" value="1"/>
</dbReference>
<feature type="domain" description="AMP-dependent synthetase/ligase" evidence="3">
    <location>
        <begin position="6"/>
        <end position="176"/>
    </location>
</feature>
<organism evidence="4 5">
    <name type="scientific">Metabacillus fastidiosus</name>
    <dbReference type="NCBI Taxonomy" id="1458"/>
    <lineage>
        <taxon>Bacteria</taxon>
        <taxon>Bacillati</taxon>
        <taxon>Bacillota</taxon>
        <taxon>Bacilli</taxon>
        <taxon>Bacillales</taxon>
        <taxon>Bacillaceae</taxon>
        <taxon>Metabacillus</taxon>
    </lineage>
</organism>
<dbReference type="PANTHER" id="PTHR44845">
    <property type="entry name" value="CARRIER DOMAIN-CONTAINING PROTEIN"/>
    <property type="match status" value="1"/>
</dbReference>
<evidence type="ECO:0000256" key="2">
    <source>
        <dbReference type="ARBA" id="ARBA00022553"/>
    </source>
</evidence>
<feature type="non-terminal residue" evidence="4">
    <location>
        <position position="1"/>
    </location>
</feature>
<dbReference type="RefSeq" id="WP_328016042.1">
    <property type="nucleotide sequence ID" value="NZ_JARTFS010000031.1"/>
</dbReference>
<evidence type="ECO:0000313" key="5">
    <source>
        <dbReference type="Proteomes" id="UP001342826"/>
    </source>
</evidence>
<protein>
    <submittedName>
        <fullName evidence="4">AMP-binding protein</fullName>
    </submittedName>
</protein>
<reference evidence="4 5" key="1">
    <citation type="submission" date="2023-03" db="EMBL/GenBank/DDBJ databases">
        <title>Bacillus Genome Sequencing.</title>
        <authorList>
            <person name="Dunlap C."/>
        </authorList>
    </citation>
    <scope>NUCLEOTIDE SEQUENCE [LARGE SCALE GENOMIC DNA]</scope>
    <source>
        <strain evidence="4 5">NRS-1717</strain>
    </source>
</reference>
<dbReference type="InterPro" id="IPR000873">
    <property type="entry name" value="AMP-dep_synth/lig_dom"/>
</dbReference>
<proteinExistence type="predicted"/>
<name>A0ABU6P6T6_9BACI</name>
<keyword evidence="5" id="KW-1185">Reference proteome</keyword>
<evidence type="ECO:0000313" key="4">
    <source>
        <dbReference type="EMBL" id="MED4404229.1"/>
    </source>
</evidence>
<dbReference type="PANTHER" id="PTHR44845:SF6">
    <property type="entry name" value="BETA-ALANINE-ACTIVATING ENZYME"/>
    <property type="match status" value="1"/>
</dbReference>
<dbReference type="Pfam" id="PF00501">
    <property type="entry name" value="AMP-binding"/>
    <property type="match status" value="1"/>
</dbReference>
<evidence type="ECO:0000256" key="1">
    <source>
        <dbReference type="ARBA" id="ARBA00022450"/>
    </source>
</evidence>
<dbReference type="Proteomes" id="UP001342826">
    <property type="component" value="Unassembled WGS sequence"/>
</dbReference>
<dbReference type="EMBL" id="JARTFS010000031">
    <property type="protein sequence ID" value="MED4404229.1"/>
    <property type="molecule type" value="Genomic_DNA"/>
</dbReference>
<dbReference type="InterPro" id="IPR042099">
    <property type="entry name" value="ANL_N_sf"/>
</dbReference>
<dbReference type="SUPFAM" id="SSF56801">
    <property type="entry name" value="Acetyl-CoA synthetase-like"/>
    <property type="match status" value="1"/>
</dbReference>
<accession>A0ABU6P6T6</accession>
<evidence type="ECO:0000259" key="3">
    <source>
        <dbReference type="Pfam" id="PF00501"/>
    </source>
</evidence>
<feature type="non-terminal residue" evidence="4">
    <location>
        <position position="176"/>
    </location>
</feature>
<keyword evidence="2" id="KW-0597">Phosphoprotein</keyword>
<keyword evidence="1" id="KW-0596">Phosphopantetheine</keyword>
<sequence length="176" mass="19910">SVVNYITWFTKEAKLHEKDKAMLVSSYAFDLGYTSLYSALLNGCELHLVKKEVYANAYKALRYLKENGISYLKMTPSLFNVLVNDPGFLADSSCETLRLVALGGEKINPLDVKTFYQHYPHAVVMNHYGPTEATIGSVYHVIDFHQLNAFEECPVIGRPIPNMRAYVVDKQMKPVP</sequence>
<comment type="caution">
    <text evidence="4">The sequence shown here is derived from an EMBL/GenBank/DDBJ whole genome shotgun (WGS) entry which is preliminary data.</text>
</comment>
<gene>
    <name evidence="4" type="ORF">P9271_23450</name>
</gene>